<evidence type="ECO:0000256" key="8">
    <source>
        <dbReference type="ARBA" id="ARBA00022573"/>
    </source>
</evidence>
<evidence type="ECO:0000256" key="16">
    <source>
        <dbReference type="ARBA" id="ARBA00032853"/>
    </source>
</evidence>
<dbReference type="EC" id="2.7.8.26" evidence="5 19"/>
<dbReference type="EMBL" id="CP096659">
    <property type="protein sequence ID" value="UPV72871.1"/>
    <property type="molecule type" value="Genomic_DNA"/>
</dbReference>
<reference evidence="20 21" key="1">
    <citation type="submission" date="2022-04" db="EMBL/GenBank/DDBJ databases">
        <title>Diverse halophilic archaea isolated from saline environments.</title>
        <authorList>
            <person name="Cui H.-L."/>
        </authorList>
    </citation>
    <scope>NUCLEOTIDE SEQUENCE [LARGE SCALE GENOMIC DNA]</scope>
    <source>
        <strain evidence="20 21">XZYJT49</strain>
    </source>
</reference>
<protein>
    <recommendedName>
        <fullName evidence="6 19">Adenosylcobinamide-GDP ribazoletransferase</fullName>
        <ecNumber evidence="5 19">2.7.8.26</ecNumber>
    </recommendedName>
    <alternativeName>
        <fullName evidence="16 19">Cobalamin synthase</fullName>
    </alternativeName>
    <alternativeName>
        <fullName evidence="15 19">Cobalamin-5'-phosphate synthase</fullName>
    </alternativeName>
</protein>
<proteinExistence type="inferred from homology"/>
<dbReference type="PANTHER" id="PTHR34148:SF1">
    <property type="entry name" value="ADENOSYLCOBINAMIDE-GDP RIBAZOLETRANSFERASE"/>
    <property type="match status" value="1"/>
</dbReference>
<comment type="caution">
    <text evidence="19">Lacks conserved residue(s) required for the propagation of feature annotation.</text>
</comment>
<comment type="catalytic activity">
    <reaction evidence="18 19">
        <text>alpha-ribazole 5'-phosphate + adenosylcob(III)inamide-GDP = adenosylcob(III)alamin 5'-phosphate + GMP + H(+)</text>
        <dbReference type="Rhea" id="RHEA:23560"/>
        <dbReference type="ChEBI" id="CHEBI:15378"/>
        <dbReference type="ChEBI" id="CHEBI:57918"/>
        <dbReference type="ChEBI" id="CHEBI:58115"/>
        <dbReference type="ChEBI" id="CHEBI:60487"/>
        <dbReference type="ChEBI" id="CHEBI:60493"/>
        <dbReference type="EC" id="2.7.8.26"/>
    </reaction>
</comment>
<evidence type="ECO:0000256" key="3">
    <source>
        <dbReference type="ARBA" id="ARBA00004663"/>
    </source>
</evidence>
<feature type="transmembrane region" description="Helical" evidence="19">
    <location>
        <begin position="214"/>
        <end position="236"/>
    </location>
</feature>
<keyword evidence="12 19" id="KW-1133">Transmembrane helix</keyword>
<evidence type="ECO:0000256" key="9">
    <source>
        <dbReference type="ARBA" id="ARBA00022679"/>
    </source>
</evidence>
<comment type="similarity">
    <text evidence="4 19">Belongs to the CobS family.</text>
</comment>
<keyword evidence="21" id="KW-1185">Reference proteome</keyword>
<dbReference type="NCBIfam" id="TIGR00317">
    <property type="entry name" value="cobS"/>
    <property type="match status" value="1"/>
</dbReference>
<comment type="catalytic activity">
    <reaction evidence="17 19">
        <text>alpha-ribazole + adenosylcob(III)inamide-GDP = adenosylcob(III)alamin + GMP + H(+)</text>
        <dbReference type="Rhea" id="RHEA:16049"/>
        <dbReference type="ChEBI" id="CHEBI:10329"/>
        <dbReference type="ChEBI" id="CHEBI:15378"/>
        <dbReference type="ChEBI" id="CHEBI:18408"/>
        <dbReference type="ChEBI" id="CHEBI:58115"/>
        <dbReference type="ChEBI" id="CHEBI:60487"/>
        <dbReference type="EC" id="2.7.8.26"/>
    </reaction>
</comment>
<evidence type="ECO:0000313" key="21">
    <source>
        <dbReference type="Proteomes" id="UP000830729"/>
    </source>
</evidence>
<keyword evidence="7 19" id="KW-1003">Cell membrane</keyword>
<evidence type="ECO:0000256" key="14">
    <source>
        <dbReference type="ARBA" id="ARBA00025228"/>
    </source>
</evidence>
<evidence type="ECO:0000256" key="6">
    <source>
        <dbReference type="ARBA" id="ARBA00015850"/>
    </source>
</evidence>
<keyword evidence="9 19" id="KW-0808">Transferase</keyword>
<accession>A0A8U0HPT1</accession>
<evidence type="ECO:0000256" key="15">
    <source>
        <dbReference type="ARBA" id="ARBA00032605"/>
    </source>
</evidence>
<dbReference type="RefSeq" id="WP_248648930.1">
    <property type="nucleotide sequence ID" value="NZ_CP096659.1"/>
</dbReference>
<dbReference type="HAMAP" id="MF_00719">
    <property type="entry name" value="CobS"/>
    <property type="match status" value="1"/>
</dbReference>
<evidence type="ECO:0000256" key="17">
    <source>
        <dbReference type="ARBA" id="ARBA00048623"/>
    </source>
</evidence>
<dbReference type="KEGG" id="halx:M0R89_09945"/>
<dbReference type="GeneID" id="72185522"/>
<evidence type="ECO:0000256" key="18">
    <source>
        <dbReference type="ARBA" id="ARBA00049504"/>
    </source>
</evidence>
<dbReference type="Proteomes" id="UP000830729">
    <property type="component" value="Chromosome"/>
</dbReference>
<evidence type="ECO:0000256" key="10">
    <source>
        <dbReference type="ARBA" id="ARBA00022692"/>
    </source>
</evidence>
<dbReference type="Pfam" id="PF02654">
    <property type="entry name" value="CobS"/>
    <property type="match status" value="1"/>
</dbReference>
<comment type="function">
    <text evidence="14 19">Joins adenosylcobinamide-GDP and alpha-ribazole to generate adenosylcobalamin (Ado-cobalamin). Also synthesizes adenosylcobalamin 5'-phosphate from adenosylcobinamide-GDP and alpha-ribazole 5'-phosphate.</text>
</comment>
<dbReference type="GO" id="GO:0051073">
    <property type="term" value="F:adenosylcobinamide-GDP ribazoletransferase activity"/>
    <property type="evidence" value="ECO:0007669"/>
    <property type="project" value="UniProtKB-UniRule"/>
</dbReference>
<evidence type="ECO:0000313" key="20">
    <source>
        <dbReference type="EMBL" id="UPV72871.1"/>
    </source>
</evidence>
<organism evidence="20 21">
    <name type="scientific">Halorussus limi</name>
    <dbReference type="NCBI Taxonomy" id="2938695"/>
    <lineage>
        <taxon>Archaea</taxon>
        <taxon>Methanobacteriati</taxon>
        <taxon>Methanobacteriota</taxon>
        <taxon>Stenosarchaea group</taxon>
        <taxon>Halobacteria</taxon>
        <taxon>Halobacteriales</taxon>
        <taxon>Haladaptataceae</taxon>
        <taxon>Halorussus</taxon>
    </lineage>
</organism>
<keyword evidence="13 19" id="KW-0472">Membrane</keyword>
<dbReference type="GO" id="GO:0005886">
    <property type="term" value="C:plasma membrane"/>
    <property type="evidence" value="ECO:0007669"/>
    <property type="project" value="UniProtKB-SubCell"/>
</dbReference>
<evidence type="ECO:0000256" key="1">
    <source>
        <dbReference type="ARBA" id="ARBA00001946"/>
    </source>
</evidence>
<feature type="transmembrane region" description="Helical" evidence="19">
    <location>
        <begin position="123"/>
        <end position="146"/>
    </location>
</feature>
<evidence type="ECO:0000256" key="19">
    <source>
        <dbReference type="HAMAP-Rule" id="MF_00719"/>
    </source>
</evidence>
<name>A0A8U0HPT1_9EURY</name>
<evidence type="ECO:0000256" key="4">
    <source>
        <dbReference type="ARBA" id="ARBA00010561"/>
    </source>
</evidence>
<sequence length="273" mass="26663">MALTAVPSRTRELVGRRLTAVRGALGFLTRLPTGRSEAAWTAFSETPAAFPAAGWVAGALAATPLVAAQFRALPAPTVAFGYLLALYAVTGINHADGVADLGDAAVVHGDPERRRAVLKDTEVGVGAVLALSLVLAGLALAALALAGLPAAAPRTAAVGVSGAVAIAVAAEVGAKLGMAALACLGDPAFEGLGSAFTDNAPAALVAPVVVAAPVALLGVPAVAALGGALAAALGVLRWSRTNLGGVNGDAFGAANELARLAGLHLGVVAWTLS</sequence>
<keyword evidence="11 19" id="KW-0460">Magnesium</keyword>
<comment type="pathway">
    <text evidence="3 19">Cofactor biosynthesis; adenosylcobalamin biosynthesis; adenosylcobalamin from cob(II)yrinate a,c-diamide: step 7/7.</text>
</comment>
<comment type="subcellular location">
    <subcellularLocation>
        <location evidence="2 19">Cell membrane</location>
        <topology evidence="2 19">Multi-pass membrane protein</topology>
    </subcellularLocation>
</comment>
<evidence type="ECO:0000256" key="12">
    <source>
        <dbReference type="ARBA" id="ARBA00022989"/>
    </source>
</evidence>
<evidence type="ECO:0000256" key="13">
    <source>
        <dbReference type="ARBA" id="ARBA00023136"/>
    </source>
</evidence>
<dbReference type="GO" id="GO:0008818">
    <property type="term" value="F:cobalamin 5'-phosphate synthase activity"/>
    <property type="evidence" value="ECO:0007669"/>
    <property type="project" value="UniProtKB-UniRule"/>
</dbReference>
<keyword evidence="10 19" id="KW-0812">Transmembrane</keyword>
<dbReference type="AlphaFoldDB" id="A0A8U0HPT1"/>
<evidence type="ECO:0000256" key="11">
    <source>
        <dbReference type="ARBA" id="ARBA00022842"/>
    </source>
</evidence>
<dbReference type="PANTHER" id="PTHR34148">
    <property type="entry name" value="ADENOSYLCOBINAMIDE-GDP RIBAZOLETRANSFERASE"/>
    <property type="match status" value="1"/>
</dbReference>
<evidence type="ECO:0000256" key="2">
    <source>
        <dbReference type="ARBA" id="ARBA00004651"/>
    </source>
</evidence>
<comment type="cofactor">
    <cofactor evidence="1 19">
        <name>Mg(2+)</name>
        <dbReference type="ChEBI" id="CHEBI:18420"/>
    </cofactor>
</comment>
<gene>
    <name evidence="19 20" type="primary">cobS</name>
    <name evidence="20" type="ORF">M0R89_09945</name>
</gene>
<evidence type="ECO:0000256" key="5">
    <source>
        <dbReference type="ARBA" id="ARBA00013200"/>
    </source>
</evidence>
<dbReference type="GO" id="GO:0009236">
    <property type="term" value="P:cobalamin biosynthetic process"/>
    <property type="evidence" value="ECO:0007669"/>
    <property type="project" value="UniProtKB-UniRule"/>
</dbReference>
<dbReference type="InterPro" id="IPR003805">
    <property type="entry name" value="CobS"/>
</dbReference>
<keyword evidence="8 19" id="KW-0169">Cobalamin biosynthesis</keyword>
<evidence type="ECO:0000256" key="7">
    <source>
        <dbReference type="ARBA" id="ARBA00022475"/>
    </source>
</evidence>